<proteinExistence type="predicted"/>
<dbReference type="AlphaFoldDB" id="A0A4U6TZC3"/>
<protein>
    <submittedName>
        <fullName evidence="1">Uncharacterized protein</fullName>
    </submittedName>
</protein>
<dbReference type="Proteomes" id="UP000298652">
    <property type="component" value="Chromosome 6"/>
</dbReference>
<evidence type="ECO:0000313" key="2">
    <source>
        <dbReference type="Proteomes" id="UP000298652"/>
    </source>
</evidence>
<reference evidence="1" key="1">
    <citation type="submission" date="2019-03" db="EMBL/GenBank/DDBJ databases">
        <title>WGS assembly of Setaria viridis.</title>
        <authorList>
            <person name="Huang P."/>
            <person name="Jenkins J."/>
            <person name="Grimwood J."/>
            <person name="Barry K."/>
            <person name="Healey A."/>
            <person name="Mamidi S."/>
            <person name="Sreedasyam A."/>
            <person name="Shu S."/>
            <person name="Feldman M."/>
            <person name="Wu J."/>
            <person name="Yu Y."/>
            <person name="Chen C."/>
            <person name="Johnson J."/>
            <person name="Rokhsar D."/>
            <person name="Baxter I."/>
            <person name="Schmutz J."/>
            <person name="Brutnell T."/>
            <person name="Kellogg E."/>
        </authorList>
    </citation>
    <scope>NUCLEOTIDE SEQUENCE [LARGE SCALE GENOMIC DNA]</scope>
</reference>
<dbReference type="EMBL" id="CM016557">
    <property type="protein sequence ID" value="TKW08401.1"/>
    <property type="molecule type" value="Genomic_DNA"/>
</dbReference>
<organism evidence="1 2">
    <name type="scientific">Setaria viridis</name>
    <name type="common">Green bristlegrass</name>
    <name type="synonym">Setaria italica subsp. viridis</name>
    <dbReference type="NCBI Taxonomy" id="4556"/>
    <lineage>
        <taxon>Eukaryota</taxon>
        <taxon>Viridiplantae</taxon>
        <taxon>Streptophyta</taxon>
        <taxon>Embryophyta</taxon>
        <taxon>Tracheophyta</taxon>
        <taxon>Spermatophyta</taxon>
        <taxon>Magnoliopsida</taxon>
        <taxon>Liliopsida</taxon>
        <taxon>Poales</taxon>
        <taxon>Poaceae</taxon>
        <taxon>PACMAD clade</taxon>
        <taxon>Panicoideae</taxon>
        <taxon>Panicodae</taxon>
        <taxon>Paniceae</taxon>
        <taxon>Cenchrinae</taxon>
        <taxon>Setaria</taxon>
    </lineage>
</organism>
<evidence type="ECO:0000313" key="1">
    <source>
        <dbReference type="EMBL" id="TKW08401.1"/>
    </source>
</evidence>
<accession>A0A4U6TZC3</accession>
<sequence>MECPAPRVVLPRRLGGNVRRRHQLPPNPSLEGCRHGRSWPGHPPLSSLIPLPLPQSLSYLSSMVAKGALRCRRGPPPASLQGVGLLVVAILVIKRRNVLHCF</sequence>
<keyword evidence="2" id="KW-1185">Reference proteome</keyword>
<dbReference type="Gramene" id="TKW08401">
    <property type="protein sequence ID" value="TKW08401"/>
    <property type="gene ID" value="SEVIR_6G026050v2"/>
</dbReference>
<gene>
    <name evidence="1" type="ORF">SEVIR_6G026050v2</name>
</gene>
<name>A0A4U6TZC3_SETVI</name>